<reference evidence="2" key="1">
    <citation type="journal article" date="2019" name="Int. J. Syst. Evol. Microbiol.">
        <title>The Global Catalogue of Microorganisms (GCM) 10K type strain sequencing project: providing services to taxonomists for standard genome sequencing and annotation.</title>
        <authorList>
            <consortium name="The Broad Institute Genomics Platform"/>
            <consortium name="The Broad Institute Genome Sequencing Center for Infectious Disease"/>
            <person name="Wu L."/>
            <person name="Ma J."/>
        </authorList>
    </citation>
    <scope>NUCLEOTIDE SEQUENCE [LARGE SCALE GENOMIC DNA]</scope>
    <source>
        <strain evidence="2">CGMCC 1.8957</strain>
    </source>
</reference>
<dbReference type="EMBL" id="BNAQ01000001">
    <property type="protein sequence ID" value="GHH09440.1"/>
    <property type="molecule type" value="Genomic_DNA"/>
</dbReference>
<comment type="caution">
    <text evidence="1">The sequence shown here is derived from an EMBL/GenBank/DDBJ whole genome shotgun (WGS) entry which is preliminary data.</text>
</comment>
<keyword evidence="2" id="KW-1185">Reference proteome</keyword>
<name>A0ABQ3LAI5_9SPHN</name>
<gene>
    <name evidence="1" type="ORF">GCM10008023_06120</name>
</gene>
<organism evidence="1 2">
    <name type="scientific">Sphingomonas glacialis</name>
    <dbReference type="NCBI Taxonomy" id="658225"/>
    <lineage>
        <taxon>Bacteria</taxon>
        <taxon>Pseudomonadati</taxon>
        <taxon>Pseudomonadota</taxon>
        <taxon>Alphaproteobacteria</taxon>
        <taxon>Sphingomonadales</taxon>
        <taxon>Sphingomonadaceae</taxon>
        <taxon>Sphingomonas</taxon>
    </lineage>
</organism>
<evidence type="ECO:0000313" key="2">
    <source>
        <dbReference type="Proteomes" id="UP000652430"/>
    </source>
</evidence>
<evidence type="ECO:0000313" key="1">
    <source>
        <dbReference type="EMBL" id="GHH09440.1"/>
    </source>
</evidence>
<protein>
    <submittedName>
        <fullName evidence="1">Uncharacterized protein</fullName>
    </submittedName>
</protein>
<accession>A0ABQ3LAI5</accession>
<sequence>MVQIDQGYLQAMGALLAEAIGDVAKANTHAAGVKQERRCLKAIWTTGSAPADCPKN</sequence>
<proteinExistence type="predicted"/>
<dbReference type="Proteomes" id="UP000652430">
    <property type="component" value="Unassembled WGS sequence"/>
</dbReference>